<proteinExistence type="predicted"/>
<gene>
    <name evidence="2" type="ORF">DILT_LOCUS2112</name>
</gene>
<name>A0A3P6SA96_DIBLA</name>
<organism evidence="2 3">
    <name type="scientific">Dibothriocephalus latus</name>
    <name type="common">Fish tapeworm</name>
    <name type="synonym">Diphyllobothrium latum</name>
    <dbReference type="NCBI Taxonomy" id="60516"/>
    <lineage>
        <taxon>Eukaryota</taxon>
        <taxon>Metazoa</taxon>
        <taxon>Spiralia</taxon>
        <taxon>Lophotrochozoa</taxon>
        <taxon>Platyhelminthes</taxon>
        <taxon>Cestoda</taxon>
        <taxon>Eucestoda</taxon>
        <taxon>Diphyllobothriidea</taxon>
        <taxon>Diphyllobothriidae</taxon>
        <taxon>Dibothriocephalus</taxon>
    </lineage>
</organism>
<reference evidence="2 3" key="1">
    <citation type="submission" date="2018-11" db="EMBL/GenBank/DDBJ databases">
        <authorList>
            <consortium name="Pathogen Informatics"/>
        </authorList>
    </citation>
    <scope>NUCLEOTIDE SEQUENCE [LARGE SCALE GENOMIC DNA]</scope>
</reference>
<evidence type="ECO:0000313" key="2">
    <source>
        <dbReference type="EMBL" id="VDK68779.1"/>
    </source>
</evidence>
<protein>
    <submittedName>
        <fullName evidence="2">Uncharacterized protein</fullName>
    </submittedName>
</protein>
<dbReference type="OrthoDB" id="6285070at2759"/>
<feature type="region of interest" description="Disordered" evidence="1">
    <location>
        <begin position="1"/>
        <end position="26"/>
    </location>
</feature>
<evidence type="ECO:0000256" key="1">
    <source>
        <dbReference type="SAM" id="MobiDB-lite"/>
    </source>
</evidence>
<dbReference type="Proteomes" id="UP000281553">
    <property type="component" value="Unassembled WGS sequence"/>
</dbReference>
<keyword evidence="3" id="KW-1185">Reference proteome</keyword>
<sequence length="125" mass="12969">MPTQSSSATPGVGGDSPSPALTDKLTTSPLSTGVPLVFQLSNPDVIFVGLPAVGSDRPRLVTSPSDSAFVVASKRTDEVHLPQQTQTLPPAARYTVASPKPGYLLAVSSEGSVYQIPENYNVCGK</sequence>
<evidence type="ECO:0000313" key="3">
    <source>
        <dbReference type="Proteomes" id="UP000281553"/>
    </source>
</evidence>
<dbReference type="AlphaFoldDB" id="A0A3P6SA96"/>
<accession>A0A3P6SA96</accession>
<dbReference type="EMBL" id="UYRU01041697">
    <property type="protein sequence ID" value="VDK68779.1"/>
    <property type="molecule type" value="Genomic_DNA"/>
</dbReference>